<dbReference type="NCBIfam" id="NF000669">
    <property type="entry name" value="PRK00033.1-2"/>
    <property type="match status" value="1"/>
</dbReference>
<organism evidence="3 4">
    <name type="scientific">Denitrificimonas halotolerans</name>
    <dbReference type="NCBI Taxonomy" id="3098930"/>
    <lineage>
        <taxon>Bacteria</taxon>
        <taxon>Pseudomonadati</taxon>
        <taxon>Pseudomonadota</taxon>
        <taxon>Gammaproteobacteria</taxon>
        <taxon>Pseudomonadales</taxon>
        <taxon>Pseudomonadaceae</taxon>
        <taxon>Denitrificimonas</taxon>
    </lineage>
</organism>
<sequence length="112" mass="12773">MTVNPLNPDHLEQYDDGLAVAPAKPELQPPPMYRVIMLNDDYTPMDFVVEVLETYFAMSREQSTQVMLAVHQQGEAVCGVYTRDIAETKAQQVIEYARECEHPLLCEIEKDV</sequence>
<name>A0ABU5GQU3_9GAMM</name>
<comment type="similarity">
    <text evidence="1">Belongs to the ClpS family.</text>
</comment>
<protein>
    <recommendedName>
        <fullName evidence="1">ATP-dependent Clp protease adapter protein ClpS</fullName>
    </recommendedName>
</protein>
<reference evidence="3 4" key="1">
    <citation type="submission" date="2023-12" db="EMBL/GenBank/DDBJ databases">
        <title>Denitrificimonas halotolerans sp. nov.,a novel species isolated from landfill leachate.</title>
        <authorList>
            <person name="Wang S."/>
        </authorList>
    </citation>
    <scope>NUCLEOTIDE SEQUENCE [LARGE SCALE GENOMIC DNA]</scope>
    <source>
        <strain evidence="3 4">JX-1</strain>
    </source>
</reference>
<dbReference type="RefSeq" id="WP_321553001.1">
    <property type="nucleotide sequence ID" value="NZ_JAXIVU010000004.1"/>
</dbReference>
<dbReference type="HAMAP" id="MF_00302">
    <property type="entry name" value="ClpS"/>
    <property type="match status" value="1"/>
</dbReference>
<evidence type="ECO:0000256" key="1">
    <source>
        <dbReference type="HAMAP-Rule" id="MF_00302"/>
    </source>
</evidence>
<keyword evidence="3" id="KW-0378">Hydrolase</keyword>
<dbReference type="SUPFAM" id="SSF54736">
    <property type="entry name" value="ClpS-like"/>
    <property type="match status" value="1"/>
</dbReference>
<accession>A0ABU5GQU3</accession>
<keyword evidence="4" id="KW-1185">Reference proteome</keyword>
<comment type="caution">
    <text evidence="3">The sequence shown here is derived from an EMBL/GenBank/DDBJ whole genome shotgun (WGS) entry which is preliminary data.</text>
</comment>
<dbReference type="NCBIfam" id="NF000672">
    <property type="entry name" value="PRK00033.1-5"/>
    <property type="match status" value="1"/>
</dbReference>
<comment type="function">
    <text evidence="1">Involved in the modulation of the specificity of the ClpAP-mediated ATP-dependent protein degradation.</text>
</comment>
<dbReference type="GO" id="GO:0006508">
    <property type="term" value="P:proteolysis"/>
    <property type="evidence" value="ECO:0007669"/>
    <property type="project" value="UniProtKB-KW"/>
</dbReference>
<dbReference type="PANTHER" id="PTHR33473">
    <property type="entry name" value="ATP-DEPENDENT CLP PROTEASE ADAPTER PROTEIN CLPS1, CHLOROPLASTIC"/>
    <property type="match status" value="1"/>
</dbReference>
<comment type="subunit">
    <text evidence="1">Binds to the N-terminal domain of the chaperone ClpA.</text>
</comment>
<dbReference type="InterPro" id="IPR022935">
    <property type="entry name" value="ClpS"/>
</dbReference>
<dbReference type="EMBL" id="JAXIVU010000004">
    <property type="protein sequence ID" value="MDY7218912.1"/>
    <property type="molecule type" value="Genomic_DNA"/>
</dbReference>
<evidence type="ECO:0000313" key="3">
    <source>
        <dbReference type="EMBL" id="MDY7218912.1"/>
    </source>
</evidence>
<proteinExistence type="inferred from homology"/>
<dbReference type="InterPro" id="IPR003769">
    <property type="entry name" value="ClpS_core"/>
</dbReference>
<dbReference type="GO" id="GO:0008233">
    <property type="term" value="F:peptidase activity"/>
    <property type="evidence" value="ECO:0007669"/>
    <property type="project" value="UniProtKB-KW"/>
</dbReference>
<dbReference type="Proteomes" id="UP001294570">
    <property type="component" value="Unassembled WGS sequence"/>
</dbReference>
<dbReference type="InterPro" id="IPR014719">
    <property type="entry name" value="Ribosomal_bL12_C/ClpS-like"/>
</dbReference>
<keyword evidence="3" id="KW-0645">Protease</keyword>
<gene>
    <name evidence="1 3" type="primary">clpS</name>
    <name evidence="3" type="ORF">TOI97_04915</name>
</gene>
<evidence type="ECO:0000259" key="2">
    <source>
        <dbReference type="Pfam" id="PF02617"/>
    </source>
</evidence>
<dbReference type="PANTHER" id="PTHR33473:SF19">
    <property type="entry name" value="ATP-DEPENDENT CLP PROTEASE ADAPTER PROTEIN CLPS"/>
    <property type="match status" value="1"/>
</dbReference>
<dbReference type="Pfam" id="PF02617">
    <property type="entry name" value="ClpS"/>
    <property type="match status" value="1"/>
</dbReference>
<feature type="domain" description="Adaptor protein ClpS core" evidence="2">
    <location>
        <begin position="29"/>
        <end position="107"/>
    </location>
</feature>
<dbReference type="Gene3D" id="3.30.1390.10">
    <property type="match status" value="1"/>
</dbReference>
<evidence type="ECO:0000313" key="4">
    <source>
        <dbReference type="Proteomes" id="UP001294570"/>
    </source>
</evidence>